<dbReference type="AlphaFoldDB" id="A0A1G1XBM7"/>
<dbReference type="Pfam" id="PF13692">
    <property type="entry name" value="Glyco_trans_1_4"/>
    <property type="match status" value="1"/>
</dbReference>
<feature type="domain" description="Glycosyltransferase subfamily 4-like N-terminal" evidence="1">
    <location>
        <begin position="23"/>
        <end position="182"/>
    </location>
</feature>
<dbReference type="SUPFAM" id="SSF53756">
    <property type="entry name" value="UDP-Glycosyltransferase/glycogen phosphorylase"/>
    <property type="match status" value="1"/>
</dbReference>
<dbReference type="Pfam" id="PF13439">
    <property type="entry name" value="Glyco_transf_4"/>
    <property type="match status" value="1"/>
</dbReference>
<dbReference type="CDD" id="cd03801">
    <property type="entry name" value="GT4_PimA-like"/>
    <property type="match status" value="1"/>
</dbReference>
<dbReference type="PANTHER" id="PTHR12526">
    <property type="entry name" value="GLYCOSYLTRANSFERASE"/>
    <property type="match status" value="1"/>
</dbReference>
<gene>
    <name evidence="2" type="ORF">A3E36_02125</name>
</gene>
<comment type="caution">
    <text evidence="2">The sequence shown here is derived from an EMBL/GenBank/DDBJ whole genome shotgun (WGS) entry which is preliminary data.</text>
</comment>
<sequence>MTKVCFVSLNAYKVFDPHSSANIGGTELQMHALATELANHPDYTVSFVAGDFGQQPIQKMGNTTVYASFPLQKTISNLIRAPFVLWRVLRRIRPDVIISSPAGPEVGLLALYAKITGKRYVFRTASDVDCTKKKERDMGVLSGALYRIGIRLSDIVITQHVGQQKDLEKYYNKDSVVIANGYQIPSPTELEKKKDKTIIWIGSSRTVKRPDIFFATAEHFPHYEFTMILSHSGDADIYKQCKQRAKKISNIQFLGELPPEQTNTVLERSYLLLGTSDYEGSPNTYISAMIYGVPIVSLNISCEGVCAQGNIQIMYNAIDMLMKNSEQYEILAVSESSYARAHHDIKTVIQDWISVIRTTNCSE</sequence>
<evidence type="ECO:0000313" key="2">
    <source>
        <dbReference type="EMBL" id="OGY37301.1"/>
    </source>
</evidence>
<protein>
    <recommendedName>
        <fullName evidence="1">Glycosyltransferase subfamily 4-like N-terminal domain-containing protein</fullName>
    </recommendedName>
</protein>
<dbReference type="InterPro" id="IPR028098">
    <property type="entry name" value="Glyco_trans_4-like_N"/>
</dbReference>
<organism evidence="2 3">
    <name type="scientific">Candidatus Andersenbacteria bacterium RIFCSPHIGHO2_12_FULL_45_11b</name>
    <dbReference type="NCBI Taxonomy" id="1797282"/>
    <lineage>
        <taxon>Bacteria</taxon>
        <taxon>Candidatus Anderseniibacteriota</taxon>
    </lineage>
</organism>
<accession>A0A1G1XBM7</accession>
<dbReference type="Proteomes" id="UP000177941">
    <property type="component" value="Unassembled WGS sequence"/>
</dbReference>
<evidence type="ECO:0000259" key="1">
    <source>
        <dbReference type="Pfam" id="PF13439"/>
    </source>
</evidence>
<proteinExistence type="predicted"/>
<dbReference type="EMBL" id="MHHS01000013">
    <property type="protein sequence ID" value="OGY37301.1"/>
    <property type="molecule type" value="Genomic_DNA"/>
</dbReference>
<reference evidence="2 3" key="1">
    <citation type="journal article" date="2016" name="Nat. Commun.">
        <title>Thousands of microbial genomes shed light on interconnected biogeochemical processes in an aquifer system.</title>
        <authorList>
            <person name="Anantharaman K."/>
            <person name="Brown C.T."/>
            <person name="Hug L.A."/>
            <person name="Sharon I."/>
            <person name="Castelle C.J."/>
            <person name="Probst A.J."/>
            <person name="Thomas B.C."/>
            <person name="Singh A."/>
            <person name="Wilkins M.J."/>
            <person name="Karaoz U."/>
            <person name="Brodie E.L."/>
            <person name="Williams K.H."/>
            <person name="Hubbard S.S."/>
            <person name="Banfield J.F."/>
        </authorList>
    </citation>
    <scope>NUCLEOTIDE SEQUENCE [LARGE SCALE GENOMIC DNA]</scope>
</reference>
<evidence type="ECO:0000313" key="3">
    <source>
        <dbReference type="Proteomes" id="UP000177941"/>
    </source>
</evidence>
<dbReference type="Gene3D" id="3.40.50.2000">
    <property type="entry name" value="Glycogen Phosphorylase B"/>
    <property type="match status" value="2"/>
</dbReference>
<name>A0A1G1XBM7_9BACT</name>